<dbReference type="Proteomes" id="UP000240739">
    <property type="component" value="Unassembled WGS sequence"/>
</dbReference>
<sequence>MSAFPPQRIGPITRTDIVRYAGAGGDFNPIHHDDAFARAAGSDGVFAMGLLSGGIVAARLARWAGPGNVASYRVRFTGQVWPGDELLLTGDVDGVAVTLQARRGDDVVVRAWATLRRPA</sequence>
<dbReference type="EMBL" id="PYYB01000001">
    <property type="protein sequence ID" value="PTL58234.1"/>
    <property type="molecule type" value="Genomic_DNA"/>
</dbReference>
<evidence type="ECO:0000256" key="1">
    <source>
        <dbReference type="ARBA" id="ARBA00005254"/>
    </source>
</evidence>
<evidence type="ECO:0000313" key="4">
    <source>
        <dbReference type="Proteomes" id="UP000240739"/>
    </source>
</evidence>
<evidence type="ECO:0000313" key="3">
    <source>
        <dbReference type="EMBL" id="PTL58234.1"/>
    </source>
</evidence>
<dbReference type="PANTHER" id="PTHR43841">
    <property type="entry name" value="3-HYDROXYACYL-THIOESTER DEHYDRATASE HTDX-RELATED"/>
    <property type="match status" value="1"/>
</dbReference>
<dbReference type="RefSeq" id="WP_107566672.1">
    <property type="nucleotide sequence ID" value="NZ_PYYB01000001.1"/>
</dbReference>
<dbReference type="AlphaFoldDB" id="A0A2T4UG59"/>
<accession>A0A2T4UG59</accession>
<dbReference type="OrthoDB" id="9800237at2"/>
<dbReference type="Pfam" id="PF01575">
    <property type="entry name" value="MaoC_dehydratas"/>
    <property type="match status" value="1"/>
</dbReference>
<dbReference type="InterPro" id="IPR002539">
    <property type="entry name" value="MaoC-like_dom"/>
</dbReference>
<protein>
    <recommendedName>
        <fullName evidence="2">MaoC-like domain-containing protein</fullName>
    </recommendedName>
</protein>
<evidence type="ECO:0000259" key="2">
    <source>
        <dbReference type="Pfam" id="PF01575"/>
    </source>
</evidence>
<dbReference type="InterPro" id="IPR029069">
    <property type="entry name" value="HotDog_dom_sf"/>
</dbReference>
<comment type="caution">
    <text evidence="3">The sequence shown here is derived from an EMBL/GenBank/DDBJ whole genome shotgun (WGS) entry which is preliminary data.</text>
</comment>
<name>A0A2T4UG59_9ACTN</name>
<comment type="similarity">
    <text evidence="1">Belongs to the enoyl-CoA hydratase/isomerase family.</text>
</comment>
<organism evidence="3 4">
    <name type="scientific">Paraconexibacter algicola</name>
    <dbReference type="NCBI Taxonomy" id="2133960"/>
    <lineage>
        <taxon>Bacteria</taxon>
        <taxon>Bacillati</taxon>
        <taxon>Actinomycetota</taxon>
        <taxon>Thermoleophilia</taxon>
        <taxon>Solirubrobacterales</taxon>
        <taxon>Paraconexibacteraceae</taxon>
        <taxon>Paraconexibacter</taxon>
    </lineage>
</organism>
<feature type="domain" description="MaoC-like" evidence="2">
    <location>
        <begin position="11"/>
        <end position="95"/>
    </location>
</feature>
<dbReference type="Gene3D" id="3.10.129.10">
    <property type="entry name" value="Hotdog Thioesterase"/>
    <property type="match status" value="1"/>
</dbReference>
<proteinExistence type="inferred from homology"/>
<dbReference type="PANTHER" id="PTHR43841:SF3">
    <property type="entry name" value="(3R)-HYDROXYACYL-ACP DEHYDRATASE SUBUNIT HADB"/>
    <property type="match status" value="1"/>
</dbReference>
<reference evidence="3 4" key="1">
    <citation type="submission" date="2018-03" db="EMBL/GenBank/DDBJ databases">
        <title>Aquarubrobacter algicola gen. nov., sp. nov., a novel actinobacterium isolated from shallow eutrophic lake during the end of cyanobacterial harmful algal blooms.</title>
        <authorList>
            <person name="Chun S.J."/>
        </authorList>
    </citation>
    <scope>NUCLEOTIDE SEQUENCE [LARGE SCALE GENOMIC DNA]</scope>
    <source>
        <strain evidence="3 4">Seoho-28</strain>
    </source>
</reference>
<gene>
    <name evidence="3" type="ORF">C7Y72_00510</name>
</gene>
<keyword evidence="4" id="KW-1185">Reference proteome</keyword>
<dbReference type="SUPFAM" id="SSF54637">
    <property type="entry name" value="Thioesterase/thiol ester dehydrase-isomerase"/>
    <property type="match status" value="1"/>
</dbReference>